<sequence>MSNIVIAFSKPEVAAGIKKILTQSGYSVQAVCTTGAQALASVNNLECGILICGCRFMDMMYMEIHDYLPPEFQMLLIASPSSIQEREVSNLVCLSMPMKVHELLQTIEMMEGDIQRRRRRMRQQPKHRSQEDQQIIRKAKELLMARNSFTEEEAHKYIQKRSMDNGTGLVEVAQMILSLLQEG</sequence>
<dbReference type="PROSITE" id="PS50921">
    <property type="entry name" value="ANTAR"/>
    <property type="match status" value="1"/>
</dbReference>
<feature type="domain" description="ANTAR" evidence="1">
    <location>
        <begin position="116"/>
        <end position="177"/>
    </location>
</feature>
<organism evidence="2 3">
    <name type="scientific">Roseburia faecis</name>
    <dbReference type="NCBI Taxonomy" id="301302"/>
    <lineage>
        <taxon>Bacteria</taxon>
        <taxon>Bacillati</taxon>
        <taxon>Bacillota</taxon>
        <taxon>Clostridia</taxon>
        <taxon>Lachnospirales</taxon>
        <taxon>Lachnospiraceae</taxon>
        <taxon>Roseburia</taxon>
    </lineage>
</organism>
<dbReference type="OrthoDB" id="9808843at2"/>
<name>A0A0M6WB00_9FIRM</name>
<dbReference type="EMBL" id="CVRR01000005">
    <property type="protein sequence ID" value="CRL32932.1"/>
    <property type="molecule type" value="Genomic_DNA"/>
</dbReference>
<evidence type="ECO:0000313" key="2">
    <source>
        <dbReference type="EMBL" id="CRL32932.1"/>
    </source>
</evidence>
<dbReference type="SMART" id="SM01012">
    <property type="entry name" value="ANTAR"/>
    <property type="match status" value="1"/>
</dbReference>
<accession>A0A0M6WB00</accession>
<proteinExistence type="predicted"/>
<dbReference type="Gene3D" id="1.10.10.10">
    <property type="entry name" value="Winged helix-like DNA-binding domain superfamily/Winged helix DNA-binding domain"/>
    <property type="match status" value="1"/>
</dbReference>
<evidence type="ECO:0000313" key="3">
    <source>
        <dbReference type="Proteomes" id="UP000049979"/>
    </source>
</evidence>
<dbReference type="SUPFAM" id="SSF52172">
    <property type="entry name" value="CheY-like"/>
    <property type="match status" value="1"/>
</dbReference>
<keyword evidence="3" id="KW-1185">Reference proteome</keyword>
<dbReference type="Pfam" id="PF03861">
    <property type="entry name" value="ANTAR"/>
    <property type="match status" value="1"/>
</dbReference>
<evidence type="ECO:0000259" key="1">
    <source>
        <dbReference type="PROSITE" id="PS50921"/>
    </source>
</evidence>
<dbReference type="GeneID" id="99746977"/>
<dbReference type="GO" id="GO:0003723">
    <property type="term" value="F:RNA binding"/>
    <property type="evidence" value="ECO:0007669"/>
    <property type="project" value="InterPro"/>
</dbReference>
<reference evidence="3" key="1">
    <citation type="submission" date="2015-05" db="EMBL/GenBank/DDBJ databases">
        <authorList>
            <consortium name="Pathogen Informatics"/>
        </authorList>
    </citation>
    <scope>NUCLEOTIDE SEQUENCE [LARGE SCALE GENOMIC DNA]</scope>
    <source>
        <strain evidence="3">M72</strain>
    </source>
</reference>
<dbReference type="InterPro" id="IPR011006">
    <property type="entry name" value="CheY-like_superfamily"/>
</dbReference>
<dbReference type="Proteomes" id="UP000049979">
    <property type="component" value="Unassembled WGS sequence"/>
</dbReference>
<dbReference type="InterPro" id="IPR005561">
    <property type="entry name" value="ANTAR"/>
</dbReference>
<dbReference type="STRING" id="301302.ERS852420_02526"/>
<dbReference type="InterPro" id="IPR036388">
    <property type="entry name" value="WH-like_DNA-bd_sf"/>
</dbReference>
<protein>
    <recommendedName>
        <fullName evidence="1">ANTAR domain-containing protein</fullName>
    </recommendedName>
</protein>
<gene>
    <name evidence="2" type="ORF">M72_00781</name>
</gene>
<dbReference type="RefSeq" id="WP_055066899.1">
    <property type="nucleotide sequence ID" value="NZ_CP173697.1"/>
</dbReference>
<dbReference type="AlphaFoldDB" id="A0A0M6WB00"/>